<dbReference type="AlphaFoldDB" id="A0A1L7X4Q7"/>
<sequence>MSTPSPIKTGRRADEEQAKEQARSPGEKHSTQACPLHKTKLAHRSPLPLPPPPAPAPAPVDQSSNSGDGSLPAQKPIERTESSMPLAAASPTGFTLHASSGTHEDTTLALLLTVPINTFPPHPSKAVHDPQTGHNQTSFAVHLSSSSPPLLFPLYLITYLLFIRLAPSNSNVDSAVASSLRHRCSQQQ</sequence>
<feature type="region of interest" description="Disordered" evidence="1">
    <location>
        <begin position="1"/>
        <end position="75"/>
    </location>
</feature>
<keyword evidence="3" id="KW-1185">Reference proteome</keyword>
<evidence type="ECO:0000256" key="1">
    <source>
        <dbReference type="SAM" id="MobiDB-lite"/>
    </source>
</evidence>
<evidence type="ECO:0000313" key="2">
    <source>
        <dbReference type="EMBL" id="CZR60005.1"/>
    </source>
</evidence>
<feature type="compositionally biased region" description="Pro residues" evidence="1">
    <location>
        <begin position="47"/>
        <end position="58"/>
    </location>
</feature>
<proteinExistence type="predicted"/>
<dbReference type="Proteomes" id="UP000184330">
    <property type="component" value="Unassembled WGS sequence"/>
</dbReference>
<protein>
    <submittedName>
        <fullName evidence="2">Uncharacterized protein</fullName>
    </submittedName>
</protein>
<feature type="compositionally biased region" description="Basic and acidic residues" evidence="1">
    <location>
        <begin position="11"/>
        <end position="30"/>
    </location>
</feature>
<gene>
    <name evidence="2" type="ORF">PAC_09900</name>
</gene>
<accession>A0A1L7X4Q7</accession>
<organism evidence="2 3">
    <name type="scientific">Phialocephala subalpina</name>
    <dbReference type="NCBI Taxonomy" id="576137"/>
    <lineage>
        <taxon>Eukaryota</taxon>
        <taxon>Fungi</taxon>
        <taxon>Dikarya</taxon>
        <taxon>Ascomycota</taxon>
        <taxon>Pezizomycotina</taxon>
        <taxon>Leotiomycetes</taxon>
        <taxon>Helotiales</taxon>
        <taxon>Mollisiaceae</taxon>
        <taxon>Phialocephala</taxon>
        <taxon>Phialocephala fortinii species complex</taxon>
    </lineage>
</organism>
<reference evidence="2 3" key="1">
    <citation type="submission" date="2016-03" db="EMBL/GenBank/DDBJ databases">
        <authorList>
            <person name="Ploux O."/>
        </authorList>
    </citation>
    <scope>NUCLEOTIDE SEQUENCE [LARGE SCALE GENOMIC DNA]</scope>
    <source>
        <strain evidence="2 3">UAMH 11012</strain>
    </source>
</reference>
<evidence type="ECO:0000313" key="3">
    <source>
        <dbReference type="Proteomes" id="UP000184330"/>
    </source>
</evidence>
<dbReference type="EMBL" id="FJOG01000015">
    <property type="protein sequence ID" value="CZR60005.1"/>
    <property type="molecule type" value="Genomic_DNA"/>
</dbReference>
<name>A0A1L7X4Q7_9HELO</name>